<dbReference type="EMBL" id="VOQF01000015">
    <property type="protein sequence ID" value="TXC85820.1"/>
    <property type="molecule type" value="Genomic_DNA"/>
</dbReference>
<proteinExistence type="predicted"/>
<name>A0A5C6VLB7_9BACI</name>
<dbReference type="PROSITE" id="PS51257">
    <property type="entry name" value="PROKAR_LIPOPROTEIN"/>
    <property type="match status" value="1"/>
</dbReference>
<evidence type="ECO:0000259" key="2">
    <source>
        <dbReference type="Pfam" id="PF13115"/>
    </source>
</evidence>
<dbReference type="InterPro" id="IPR032693">
    <property type="entry name" value="YtkA-like_dom"/>
</dbReference>
<evidence type="ECO:0000313" key="3">
    <source>
        <dbReference type="EMBL" id="TXC85820.1"/>
    </source>
</evidence>
<feature type="signal peptide" evidence="1">
    <location>
        <begin position="1"/>
        <end position="23"/>
    </location>
</feature>
<evidence type="ECO:0000256" key="1">
    <source>
        <dbReference type="SAM" id="SignalP"/>
    </source>
</evidence>
<comment type="caution">
    <text evidence="3">The sequence shown here is derived from an EMBL/GenBank/DDBJ whole genome shotgun (WGS) entry which is preliminary data.</text>
</comment>
<dbReference type="Pfam" id="PF13115">
    <property type="entry name" value="YtkA"/>
    <property type="match status" value="1"/>
</dbReference>
<protein>
    <submittedName>
        <fullName evidence="3">FixH family protein</fullName>
    </submittedName>
</protein>
<organism evidence="3 4">
    <name type="scientific">Metabacillus litoralis</name>
    <dbReference type="NCBI Taxonomy" id="152268"/>
    <lineage>
        <taxon>Bacteria</taxon>
        <taxon>Bacillati</taxon>
        <taxon>Bacillota</taxon>
        <taxon>Bacilli</taxon>
        <taxon>Bacillales</taxon>
        <taxon>Bacillaceae</taxon>
        <taxon>Metabacillus</taxon>
    </lineage>
</organism>
<feature type="chain" id="PRO_5038721850" evidence="1">
    <location>
        <begin position="24"/>
        <end position="156"/>
    </location>
</feature>
<reference evidence="3 4" key="1">
    <citation type="journal article" date="2005" name="Int. J. Syst. Evol. Microbiol.">
        <title>Bacillus litoralis sp. nov., isolated from a tidal flat of the Yellow Sea in Korea.</title>
        <authorList>
            <person name="Yoon J.H."/>
            <person name="Oh T.K."/>
        </authorList>
    </citation>
    <scope>NUCLEOTIDE SEQUENCE [LARGE SCALE GENOMIC DNA]</scope>
    <source>
        <strain evidence="3 4">SW-211</strain>
    </source>
</reference>
<sequence>MRNKSFYLLLMLLLLFLSACSNQKDVAMLYPQESPINIDILLPETITVNENTNFKVQLTQAGKAVENPDFVHFEIWNQEGTVYHSMEEAVEEGNGIYSLSKELEQEGLYFIKIHASSNGSIIIPQKQFVVGSLTEKDVAFLLNGTKPDVEGHDSHH</sequence>
<feature type="domain" description="YtkA-like" evidence="2">
    <location>
        <begin position="34"/>
        <end position="114"/>
    </location>
</feature>
<evidence type="ECO:0000313" key="4">
    <source>
        <dbReference type="Proteomes" id="UP000321363"/>
    </source>
</evidence>
<dbReference type="RefSeq" id="WP_146950304.1">
    <property type="nucleotide sequence ID" value="NZ_VOQF01000015.1"/>
</dbReference>
<keyword evidence="4" id="KW-1185">Reference proteome</keyword>
<dbReference type="AlphaFoldDB" id="A0A5C6VLB7"/>
<accession>A0A5C6VLB7</accession>
<gene>
    <name evidence="3" type="ORF">FS935_19425</name>
</gene>
<keyword evidence="1" id="KW-0732">Signal</keyword>
<dbReference type="OrthoDB" id="2679563at2"/>
<dbReference type="Proteomes" id="UP000321363">
    <property type="component" value="Unassembled WGS sequence"/>
</dbReference>